<evidence type="ECO:0000313" key="4">
    <source>
        <dbReference type="Proteomes" id="UP001501417"/>
    </source>
</evidence>
<proteinExistence type="predicted"/>
<dbReference type="InterPro" id="IPR036388">
    <property type="entry name" value="WH-like_DNA-bd_sf"/>
</dbReference>
<keyword evidence="1" id="KW-0805">Transcription regulation</keyword>
<dbReference type="Gene3D" id="1.10.10.10">
    <property type="entry name" value="Winged helix-like DNA-binding domain superfamily/Winged helix DNA-binding domain"/>
    <property type="match status" value="1"/>
</dbReference>
<dbReference type="Proteomes" id="UP001501417">
    <property type="component" value="Unassembled WGS sequence"/>
</dbReference>
<comment type="caution">
    <text evidence="3">The sequence shown here is derived from an EMBL/GenBank/DDBJ whole genome shotgun (WGS) entry which is preliminary data.</text>
</comment>
<accession>A0ABP8F6X9</accession>
<dbReference type="Gene3D" id="3.30.450.40">
    <property type="match status" value="1"/>
</dbReference>
<protein>
    <submittedName>
        <fullName evidence="3">Helix-turn-helix domain-containing protein</fullName>
    </submittedName>
</protein>
<keyword evidence="4" id="KW-1185">Reference proteome</keyword>
<dbReference type="InterPro" id="IPR029016">
    <property type="entry name" value="GAF-like_dom_sf"/>
</dbReference>
<name>A0ABP8F6X9_9MYCO</name>
<dbReference type="EMBL" id="BAABGF010000052">
    <property type="protein sequence ID" value="GAA4296407.1"/>
    <property type="molecule type" value="Genomic_DNA"/>
</dbReference>
<keyword evidence="2" id="KW-0804">Transcription</keyword>
<reference evidence="4" key="1">
    <citation type="journal article" date="2019" name="Int. J. Syst. Evol. Microbiol.">
        <title>The Global Catalogue of Microorganisms (GCM) 10K type strain sequencing project: providing services to taxonomists for standard genome sequencing and annotation.</title>
        <authorList>
            <consortium name="The Broad Institute Genomics Platform"/>
            <consortium name="The Broad Institute Genome Sequencing Center for Infectious Disease"/>
            <person name="Wu L."/>
            <person name="Ma J."/>
        </authorList>
    </citation>
    <scope>NUCLEOTIDE SEQUENCE [LARGE SCALE GENOMIC DNA]</scope>
    <source>
        <strain evidence="4">JCM 17782</strain>
    </source>
</reference>
<evidence type="ECO:0000256" key="1">
    <source>
        <dbReference type="ARBA" id="ARBA00023015"/>
    </source>
</evidence>
<sequence>MSDELGRIADDAGFVVAVTDETGTILWISGCRAMRRRIEAVNFMPGGCWSEEAIGTNALGLALRTDRPSTVFSAEHMVERLHDWVCYSAPIHDPRGRQLGVIDLSSTWERANALGLTTVRMLTSTIEARLRDTWAGSEEDAARVELRCLGRSQVLVDGLPVHVTLRQAEILALLALRPAGYSPGELAAEIYGDRCVAPGTLKCEVSHVRRLLGGQLAARTYALLKPVSCDAVAVLHALSRGDVDTAVEHYSGPLLPESDAPGIVAWRDQLEVAIRDAVLGSSSAECALRLGAVNPYDSEIHAHALRVLPPTDRRRHLAMGRLHASEGG</sequence>
<organism evidence="3 4">
    <name type="scientific">Mycobacterium paraffinicum</name>
    <dbReference type="NCBI Taxonomy" id="53378"/>
    <lineage>
        <taxon>Bacteria</taxon>
        <taxon>Bacillati</taxon>
        <taxon>Actinomycetota</taxon>
        <taxon>Actinomycetes</taxon>
        <taxon>Mycobacteriales</taxon>
        <taxon>Mycobacteriaceae</taxon>
        <taxon>Mycobacterium</taxon>
    </lineage>
</organism>
<gene>
    <name evidence="3" type="ORF">GCM10023161_47660</name>
</gene>
<evidence type="ECO:0000313" key="3">
    <source>
        <dbReference type="EMBL" id="GAA4296407.1"/>
    </source>
</evidence>
<evidence type="ECO:0000256" key="2">
    <source>
        <dbReference type="ARBA" id="ARBA00023163"/>
    </source>
</evidence>